<keyword evidence="1" id="KW-0812">Transmembrane</keyword>
<evidence type="ECO:0000313" key="3">
    <source>
        <dbReference type="Proteomes" id="UP000184774"/>
    </source>
</evidence>
<organism evidence="2 3">
    <name type="scientific">Vibrio spartinae</name>
    <dbReference type="NCBI Taxonomy" id="1918945"/>
    <lineage>
        <taxon>Bacteria</taxon>
        <taxon>Pseudomonadati</taxon>
        <taxon>Pseudomonadota</taxon>
        <taxon>Gammaproteobacteria</taxon>
        <taxon>Vibrionales</taxon>
        <taxon>Vibrionaceae</taxon>
        <taxon>Vibrio</taxon>
    </lineage>
</organism>
<evidence type="ECO:0000256" key="1">
    <source>
        <dbReference type="SAM" id="Phobius"/>
    </source>
</evidence>
<name>A0A1N6M9R7_9VIBR</name>
<accession>A0A1N6M9R7</accession>
<gene>
    <name evidence="2" type="ORF">VSP9026_03838</name>
</gene>
<dbReference type="AlphaFoldDB" id="A0A1N6M9R7"/>
<dbReference type="RefSeq" id="WP_083602740.1">
    <property type="nucleotide sequence ID" value="NZ_AP024907.1"/>
</dbReference>
<protein>
    <submittedName>
        <fullName evidence="2">Uncharacterized protein</fullName>
    </submittedName>
</protein>
<feature type="transmembrane region" description="Helical" evidence="1">
    <location>
        <begin position="7"/>
        <end position="27"/>
    </location>
</feature>
<proteinExistence type="predicted"/>
<keyword evidence="1" id="KW-0472">Membrane</keyword>
<reference evidence="2 3" key="1">
    <citation type="submission" date="2016-12" db="EMBL/GenBank/DDBJ databases">
        <authorList>
            <person name="Song W.-J."/>
            <person name="Kurnit D.M."/>
        </authorList>
    </citation>
    <scope>NUCLEOTIDE SEQUENCE [LARGE SCALE GENOMIC DNA]</scope>
    <source>
        <strain evidence="2 3">CECT 9026</strain>
    </source>
</reference>
<feature type="transmembrane region" description="Helical" evidence="1">
    <location>
        <begin position="105"/>
        <end position="132"/>
    </location>
</feature>
<dbReference type="OrthoDB" id="5893365at2"/>
<dbReference type="EMBL" id="FSSB01000025">
    <property type="protein sequence ID" value="SIO96080.1"/>
    <property type="molecule type" value="Genomic_DNA"/>
</dbReference>
<dbReference type="Proteomes" id="UP000184774">
    <property type="component" value="Unassembled WGS sequence"/>
</dbReference>
<feature type="transmembrane region" description="Helical" evidence="1">
    <location>
        <begin position="64"/>
        <end position="84"/>
    </location>
</feature>
<evidence type="ECO:0000313" key="2">
    <source>
        <dbReference type="EMBL" id="SIO96080.1"/>
    </source>
</evidence>
<sequence>MIKIIEFTFALVFLISSVLFFVTNAYLSLKLRKNKYILINRIASSAPENFRKRVLLIMNANMSWVFASSILYLWFGYLMLRYIWRIPHQDLYGWHKDIKEVYGQYFFIYLLSTFVANVFFTLIPVIFIVVYIR</sequence>
<keyword evidence="1" id="KW-1133">Transmembrane helix</keyword>